<feature type="binding site" evidence="10">
    <location>
        <position position="86"/>
    </location>
    <ligand>
        <name>NAD(+)</name>
        <dbReference type="ChEBI" id="CHEBI:57540"/>
    </ligand>
</feature>
<feature type="binding site" evidence="9">
    <location>
        <position position="207"/>
    </location>
    <ligand>
        <name>substrate</name>
    </ligand>
</feature>
<dbReference type="Pfam" id="PF00984">
    <property type="entry name" value="UDPG_MGDP_dh"/>
    <property type="match status" value="1"/>
</dbReference>
<organism evidence="12 13">
    <name type="scientific">Actinospica acidithermotolerans</name>
    <dbReference type="NCBI Taxonomy" id="2828514"/>
    <lineage>
        <taxon>Bacteria</taxon>
        <taxon>Bacillati</taxon>
        <taxon>Actinomycetota</taxon>
        <taxon>Actinomycetes</taxon>
        <taxon>Catenulisporales</taxon>
        <taxon>Actinospicaceae</taxon>
        <taxon>Actinospica</taxon>
    </lineage>
</organism>
<dbReference type="Gene3D" id="3.40.50.720">
    <property type="entry name" value="NAD(P)-binding Rossmann-like Domain"/>
    <property type="match status" value="2"/>
</dbReference>
<dbReference type="GO" id="GO:0000271">
    <property type="term" value="P:polysaccharide biosynthetic process"/>
    <property type="evidence" value="ECO:0007669"/>
    <property type="project" value="InterPro"/>
</dbReference>
<dbReference type="InterPro" id="IPR017476">
    <property type="entry name" value="UDP-Glc/GDP-Man"/>
</dbReference>
<dbReference type="Gene3D" id="1.20.5.100">
    <property type="entry name" value="Cytochrome c1, transmembrane anchor, C-terminal"/>
    <property type="match status" value="1"/>
</dbReference>
<comment type="caution">
    <text evidence="12">The sequence shown here is derived from an EMBL/GenBank/DDBJ whole genome shotgun (WGS) entry which is preliminary data.</text>
</comment>
<proteinExistence type="inferred from homology"/>
<evidence type="ECO:0000259" key="11">
    <source>
        <dbReference type="SMART" id="SM00984"/>
    </source>
</evidence>
<sequence length="455" mass="47651">MRVSVIGCGHLGAPHAAAMAELGHEVIGVELDKDKCAALSAGIAPFYEDGFGELLAKHVGSGRLRFSTDLAEAADFAEMHFLAVGTPLREDGCGYDISCLTGVVESLAPLLWRPCTIVGKSTITIGTVAALQRIIDARSTIGEIELVWNPEFLREGHAVQDSLSPDRIVVGVSSAAAQKAMEEVYAPILARGVEMIVTDPATAELVKSAANAFLCTKISYINALSEACSLVDADVNTVAHAIGIDERIGHAGMRPGIGYGGGCLPKDVAAFSHRLGELGADRARALLESVRDVNAARIAIAVELIERAHGGPLDGVPVAFLGASFKAGTSDLRHSPALALVDRLIALGARPVIHDPEAIPGLRRQRPDLRCADTVEEALTGADVVVIATEWPQFTKDASLPALASAAARGRVLVDVRNAVEADPWSANGWHVWQLGRPALHPQHGIAAPAGAGAR</sequence>
<dbReference type="GO" id="GO:0051287">
    <property type="term" value="F:NAD binding"/>
    <property type="evidence" value="ECO:0007669"/>
    <property type="project" value="InterPro"/>
</dbReference>
<feature type="binding site" evidence="10">
    <location>
        <position position="266"/>
    </location>
    <ligand>
        <name>NAD(+)</name>
        <dbReference type="ChEBI" id="CHEBI:57540"/>
    </ligand>
</feature>
<reference evidence="12" key="1">
    <citation type="submission" date="2021-04" db="EMBL/GenBank/DDBJ databases">
        <title>Genome based classification of Actinospica acidithermotolerans sp. nov., an actinobacterium isolated from an Indonesian hot spring.</title>
        <authorList>
            <person name="Kusuma A.B."/>
            <person name="Putra K.E."/>
            <person name="Nafisah S."/>
            <person name="Loh J."/>
            <person name="Nouioui I."/>
            <person name="Goodfellow M."/>
        </authorList>
    </citation>
    <scope>NUCLEOTIDE SEQUENCE</scope>
    <source>
        <strain evidence="12">MGRD01-02</strain>
    </source>
</reference>
<evidence type="ECO:0000256" key="3">
    <source>
        <dbReference type="ARBA" id="ARBA00012954"/>
    </source>
</evidence>
<feature type="binding site" evidence="9">
    <location>
        <begin position="152"/>
        <end position="155"/>
    </location>
    <ligand>
        <name>substrate</name>
    </ligand>
</feature>
<dbReference type="Pfam" id="PF03720">
    <property type="entry name" value="UDPG_MGDP_dh_C"/>
    <property type="match status" value="1"/>
</dbReference>
<evidence type="ECO:0000256" key="8">
    <source>
        <dbReference type="PIRSR" id="PIRSR500134-1"/>
    </source>
</evidence>
<feature type="binding site" evidence="9">
    <location>
        <position position="326"/>
    </location>
    <ligand>
        <name>substrate</name>
    </ligand>
</feature>
<evidence type="ECO:0000313" key="13">
    <source>
        <dbReference type="Proteomes" id="UP000676325"/>
    </source>
</evidence>
<keyword evidence="4 7" id="KW-0560">Oxidoreductase</keyword>
<dbReference type="SUPFAM" id="SSF52413">
    <property type="entry name" value="UDP-glucose/GDP-mannose dehydrogenase C-terminal domain"/>
    <property type="match status" value="1"/>
</dbReference>
<evidence type="ECO:0000256" key="5">
    <source>
        <dbReference type="ARBA" id="ARBA00023027"/>
    </source>
</evidence>
<feature type="active site" description="Nucleophile" evidence="8">
    <location>
        <position position="263"/>
    </location>
</feature>
<gene>
    <name evidence="12" type="ORF">KDK95_15060</name>
</gene>
<evidence type="ECO:0000256" key="10">
    <source>
        <dbReference type="PIRSR" id="PIRSR500134-3"/>
    </source>
</evidence>
<comment type="catalytic activity">
    <reaction evidence="6 7">
        <text>UDP-alpha-D-glucose + 2 NAD(+) + H2O = UDP-alpha-D-glucuronate + 2 NADH + 3 H(+)</text>
        <dbReference type="Rhea" id="RHEA:23596"/>
        <dbReference type="ChEBI" id="CHEBI:15377"/>
        <dbReference type="ChEBI" id="CHEBI:15378"/>
        <dbReference type="ChEBI" id="CHEBI:57540"/>
        <dbReference type="ChEBI" id="CHEBI:57945"/>
        <dbReference type="ChEBI" id="CHEBI:58052"/>
        <dbReference type="ChEBI" id="CHEBI:58885"/>
        <dbReference type="EC" id="1.1.1.22"/>
    </reaction>
</comment>
<dbReference type="EMBL" id="JAGSOH010000038">
    <property type="protein sequence ID" value="MBR7827636.1"/>
    <property type="molecule type" value="Genomic_DNA"/>
</dbReference>
<accession>A0A941ILH7</accession>
<dbReference type="PANTHER" id="PTHR43750">
    <property type="entry name" value="UDP-GLUCOSE 6-DEHYDROGENASE TUAD"/>
    <property type="match status" value="1"/>
</dbReference>
<evidence type="ECO:0000256" key="7">
    <source>
        <dbReference type="PIRNR" id="PIRNR000124"/>
    </source>
</evidence>
<dbReference type="Pfam" id="PF03721">
    <property type="entry name" value="UDPG_MGDP_dh_N"/>
    <property type="match status" value="1"/>
</dbReference>
<evidence type="ECO:0000256" key="9">
    <source>
        <dbReference type="PIRSR" id="PIRSR500134-2"/>
    </source>
</evidence>
<comment type="pathway">
    <text evidence="1">Nucleotide-sugar biosynthesis; UDP-alpha-D-glucuronate biosynthesis; UDP-alpha-D-glucuronate from UDP-alpha-D-glucose: step 1/1.</text>
</comment>
<keyword evidence="13" id="KW-1185">Reference proteome</keyword>
<dbReference type="RefSeq" id="WP_212518775.1">
    <property type="nucleotide sequence ID" value="NZ_JAGSOH010000038.1"/>
</dbReference>
<dbReference type="InterPro" id="IPR028357">
    <property type="entry name" value="UDPglc_DH_bac"/>
</dbReference>
<dbReference type="PIRSF" id="PIRSF500134">
    <property type="entry name" value="UDPglc_DH_bac"/>
    <property type="match status" value="1"/>
</dbReference>
<dbReference type="InterPro" id="IPR014026">
    <property type="entry name" value="UDP-Glc/GDP-Man_DH_dimer"/>
</dbReference>
<dbReference type="InterPro" id="IPR001732">
    <property type="entry name" value="UDP-Glc/GDP-Man_DH_N"/>
</dbReference>
<feature type="binding site" evidence="10">
    <location>
        <position position="122"/>
    </location>
    <ligand>
        <name>NAD(+)</name>
        <dbReference type="ChEBI" id="CHEBI:57540"/>
    </ligand>
</feature>
<dbReference type="GO" id="GO:0003979">
    <property type="term" value="F:UDP-glucose 6-dehydrogenase activity"/>
    <property type="evidence" value="ECO:0007669"/>
    <property type="project" value="UniProtKB-EC"/>
</dbReference>
<dbReference type="AlphaFoldDB" id="A0A941ILH7"/>
<dbReference type="InterPro" id="IPR008927">
    <property type="entry name" value="6-PGluconate_DH-like_C_sf"/>
</dbReference>
<dbReference type="PIRSF" id="PIRSF000124">
    <property type="entry name" value="UDPglc_GDPman_dh"/>
    <property type="match status" value="1"/>
</dbReference>
<feature type="binding site" evidence="10">
    <location>
        <position position="155"/>
    </location>
    <ligand>
        <name>NAD(+)</name>
        <dbReference type="ChEBI" id="CHEBI:57540"/>
    </ligand>
</feature>
<evidence type="ECO:0000313" key="12">
    <source>
        <dbReference type="EMBL" id="MBR7827636.1"/>
    </source>
</evidence>
<protein>
    <recommendedName>
        <fullName evidence="3 7">UDP-glucose 6-dehydrogenase</fullName>
        <ecNumber evidence="3 7">1.1.1.22</ecNumber>
    </recommendedName>
</protein>
<evidence type="ECO:0000256" key="6">
    <source>
        <dbReference type="ARBA" id="ARBA00047473"/>
    </source>
</evidence>
<comment type="similarity">
    <text evidence="2 7">Belongs to the UDP-glucose/GDP-mannose dehydrogenase family.</text>
</comment>
<dbReference type="SMART" id="SM00984">
    <property type="entry name" value="UDPG_MGDP_dh_C"/>
    <property type="match status" value="1"/>
</dbReference>
<feature type="domain" description="UDP-glucose/GDP-mannose dehydrogenase C-terminal" evidence="11">
    <location>
        <begin position="319"/>
        <end position="422"/>
    </location>
</feature>
<dbReference type="EC" id="1.1.1.22" evidence="3 7"/>
<dbReference type="NCBIfam" id="TIGR03026">
    <property type="entry name" value="NDP-sugDHase"/>
    <property type="match status" value="1"/>
</dbReference>
<dbReference type="SUPFAM" id="SSF51735">
    <property type="entry name" value="NAD(P)-binding Rossmann-fold domains"/>
    <property type="match status" value="1"/>
</dbReference>
<feature type="binding site" evidence="10">
    <location>
        <position position="333"/>
    </location>
    <ligand>
        <name>NAD(+)</name>
        <dbReference type="ChEBI" id="CHEBI:57540"/>
    </ligand>
</feature>
<dbReference type="InterPro" id="IPR036220">
    <property type="entry name" value="UDP-Glc/GDP-Man_DH_C_sf"/>
</dbReference>
<dbReference type="Proteomes" id="UP000676325">
    <property type="component" value="Unassembled WGS sequence"/>
</dbReference>
<evidence type="ECO:0000256" key="4">
    <source>
        <dbReference type="ARBA" id="ARBA00023002"/>
    </source>
</evidence>
<evidence type="ECO:0000256" key="2">
    <source>
        <dbReference type="ARBA" id="ARBA00006601"/>
    </source>
</evidence>
<name>A0A941ILH7_9ACTN</name>
<dbReference type="InterPro" id="IPR014027">
    <property type="entry name" value="UDP-Glc/GDP-Man_DH_C"/>
</dbReference>
<feature type="binding site" evidence="9">
    <location>
        <position position="260"/>
    </location>
    <ligand>
        <name>substrate</name>
    </ligand>
</feature>
<dbReference type="PANTHER" id="PTHR43750:SF3">
    <property type="entry name" value="UDP-GLUCOSE 6-DEHYDROGENASE TUAD"/>
    <property type="match status" value="1"/>
</dbReference>
<dbReference type="SUPFAM" id="SSF48179">
    <property type="entry name" value="6-phosphogluconate dehydrogenase C-terminal domain-like"/>
    <property type="match status" value="1"/>
</dbReference>
<evidence type="ECO:0000256" key="1">
    <source>
        <dbReference type="ARBA" id="ARBA00004701"/>
    </source>
</evidence>
<feature type="binding site" evidence="10">
    <location>
        <position position="35"/>
    </location>
    <ligand>
        <name>NAD(+)</name>
        <dbReference type="ChEBI" id="CHEBI:57540"/>
    </ligand>
</feature>
<keyword evidence="5 7" id="KW-0520">NAD</keyword>
<dbReference type="InterPro" id="IPR036291">
    <property type="entry name" value="NAD(P)-bd_dom_sf"/>
</dbReference>